<dbReference type="Proteomes" id="UP000178086">
    <property type="component" value="Unassembled WGS sequence"/>
</dbReference>
<dbReference type="GO" id="GO:0016628">
    <property type="term" value="F:oxidoreductase activity, acting on the CH-CH group of donors, NAD or NADP as acceptor"/>
    <property type="evidence" value="ECO:0007669"/>
    <property type="project" value="InterPro"/>
</dbReference>
<dbReference type="PANTHER" id="PTHR42685">
    <property type="entry name" value="GERANYLGERANYL DIPHOSPHATE REDUCTASE"/>
    <property type="match status" value="1"/>
</dbReference>
<dbReference type="NCBIfam" id="TIGR02032">
    <property type="entry name" value="GG-red-SF"/>
    <property type="match status" value="1"/>
</dbReference>
<dbReference type="Gene3D" id="3.50.50.60">
    <property type="entry name" value="FAD/NAD(P)-binding domain"/>
    <property type="match status" value="1"/>
</dbReference>
<dbReference type="InterPro" id="IPR002938">
    <property type="entry name" value="FAD-bd"/>
</dbReference>
<dbReference type="Pfam" id="PF01494">
    <property type="entry name" value="FAD_binding_3"/>
    <property type="match status" value="1"/>
</dbReference>
<gene>
    <name evidence="2" type="ORF">A2074_05250</name>
</gene>
<dbReference type="InterPro" id="IPR011777">
    <property type="entry name" value="Geranylgeranyl_Rdtase_fam"/>
</dbReference>
<reference evidence="2 3" key="1">
    <citation type="journal article" date="2016" name="Nat. Commun.">
        <title>Thousands of microbial genomes shed light on interconnected biogeochemical processes in an aquifer system.</title>
        <authorList>
            <person name="Anantharaman K."/>
            <person name="Brown C.T."/>
            <person name="Hug L.A."/>
            <person name="Sharon I."/>
            <person name="Castelle C.J."/>
            <person name="Probst A.J."/>
            <person name="Thomas B.C."/>
            <person name="Singh A."/>
            <person name="Wilkins M.J."/>
            <person name="Karaoz U."/>
            <person name="Brodie E.L."/>
            <person name="Williams K.H."/>
            <person name="Hubbard S.S."/>
            <person name="Banfield J.F."/>
        </authorList>
    </citation>
    <scope>NUCLEOTIDE SEQUENCE [LARGE SCALE GENOMIC DNA]</scope>
</reference>
<sequence>MEKVDVVVVGAGPSGSAAAYFLARRGVEVLLIDKSSLPREKTCGDGLGPRSIEVLDKMGLGGWLTQNGSYRCDRVRLFSNNGDYFEAGIPSEDTAQPHYYITSRKDLDFKLAETAETAGVRIAMATKAIEPVRTGDAVAGIVVEDESGKRHIGCRVIVCADGTHGTFAAKTGIDCVKPHAFAVRAYYDGVKNLDDCINIFLDDKIREGYAWIFPTGEQSANIGIGISTRMMKENKIDARRLLGWFMSEKKTHPIDLSGAVATIDVKGAYLRMGYGRHDVVTGGLVLTGDAAGLISPLSGEGIAYALESGEMAADVIKKALDKGDVSAGGLVSYKKALDKAFLIDHRIYEFLRESLARPSLMNRAVRKARLNPDFAGKFVSVMMSTARPFDVFTPKMLWRLLGPDTKRG</sequence>
<evidence type="ECO:0000313" key="3">
    <source>
        <dbReference type="Proteomes" id="UP000178086"/>
    </source>
</evidence>
<dbReference type="PANTHER" id="PTHR42685:SF22">
    <property type="entry name" value="CONDITIONED MEDIUM FACTOR RECEPTOR 1"/>
    <property type="match status" value="1"/>
</dbReference>
<dbReference type="SUPFAM" id="SSF51905">
    <property type="entry name" value="FAD/NAD(P)-binding domain"/>
    <property type="match status" value="1"/>
</dbReference>
<proteinExistence type="predicted"/>
<name>A0A1F2UVY3_9ACTN</name>
<dbReference type="InterPro" id="IPR050407">
    <property type="entry name" value="Geranylgeranyl_reductase"/>
</dbReference>
<organism evidence="2 3">
    <name type="scientific">Candidatus Aquicultor primus</name>
    <dbReference type="NCBI Taxonomy" id="1797195"/>
    <lineage>
        <taxon>Bacteria</taxon>
        <taxon>Bacillati</taxon>
        <taxon>Actinomycetota</taxon>
        <taxon>Candidatus Aquicultoria</taxon>
        <taxon>Candidatus Aquicultorales</taxon>
        <taxon>Candidatus Aquicultoraceae</taxon>
        <taxon>Candidatus Aquicultor</taxon>
    </lineage>
</organism>
<evidence type="ECO:0000259" key="1">
    <source>
        <dbReference type="Pfam" id="PF01494"/>
    </source>
</evidence>
<dbReference type="AlphaFoldDB" id="A0A1F2UVY3"/>
<evidence type="ECO:0000313" key="2">
    <source>
        <dbReference type="EMBL" id="OFW35265.1"/>
    </source>
</evidence>
<protein>
    <recommendedName>
        <fullName evidence="1">FAD-binding domain-containing protein</fullName>
    </recommendedName>
</protein>
<accession>A0A1F2UVY3</accession>
<feature type="domain" description="FAD-binding" evidence="1">
    <location>
        <begin position="3"/>
        <end position="307"/>
    </location>
</feature>
<dbReference type="PRINTS" id="PR00420">
    <property type="entry name" value="RNGMNOXGNASE"/>
</dbReference>
<dbReference type="InterPro" id="IPR036188">
    <property type="entry name" value="FAD/NAD-bd_sf"/>
</dbReference>
<comment type="caution">
    <text evidence="2">The sequence shown here is derived from an EMBL/GenBank/DDBJ whole genome shotgun (WGS) entry which is preliminary data.</text>
</comment>
<dbReference type="GO" id="GO:0071949">
    <property type="term" value="F:FAD binding"/>
    <property type="evidence" value="ECO:0007669"/>
    <property type="project" value="InterPro"/>
</dbReference>
<dbReference type="EMBL" id="MELI01000019">
    <property type="protein sequence ID" value="OFW35265.1"/>
    <property type="molecule type" value="Genomic_DNA"/>
</dbReference>